<dbReference type="Proteomes" id="UP001055879">
    <property type="component" value="Linkage Group LG01"/>
</dbReference>
<keyword evidence="2" id="KW-1185">Reference proteome</keyword>
<comment type="caution">
    <text evidence="1">The sequence shown here is derived from an EMBL/GenBank/DDBJ whole genome shotgun (WGS) entry which is preliminary data.</text>
</comment>
<gene>
    <name evidence="1" type="ORF">L6452_02120</name>
</gene>
<dbReference type="EMBL" id="CM042047">
    <property type="protein sequence ID" value="KAI3770972.1"/>
    <property type="molecule type" value="Genomic_DNA"/>
</dbReference>
<protein>
    <submittedName>
        <fullName evidence="1">Uncharacterized protein</fullName>
    </submittedName>
</protein>
<evidence type="ECO:0000313" key="1">
    <source>
        <dbReference type="EMBL" id="KAI3770972.1"/>
    </source>
</evidence>
<evidence type="ECO:0000313" key="2">
    <source>
        <dbReference type="Proteomes" id="UP001055879"/>
    </source>
</evidence>
<proteinExistence type="predicted"/>
<accession>A0ACB9FII0</accession>
<sequence length="487" mass="56332">MVVKGAFRCNALKWLGLMLALAYDFLQQGSVFTTKFSLPSFLKQVNKLTKSQRKSIKRVGFGNLLHIPNHVLRRLQLNELMERWNSERQAFVFPPGEITITLLDVVLILGLRVVGEPVVVEEDAPLTSLEKEFGASVLNRTIGVESLKQRLESLGERDDESFVRTFLLYCFGTLLFPTANGKVDSRYLCLFQDLDNVSCFAWGAAVLEDLHHCLSQRKSKRTSFIGGCLLLLQVWCYEHIVMGRPKLLDCPSTFPRVCRWESSGRQYLTSSQFAIKFEELEHTQILWRLQPTSEELQVDIIRELTQERYSRTMMEQPVDVDSKAAIRMVPEEEDEEILRTPGTIMHPIDVASERPIRMVRAHREEEEEEEAILRSGPGTMKHPIDVASERASRMVPLHREEHLQEKSTIFVTSDDEESKVIEDLKKENIELKGIIEELRKENQVTKKRLEDENEELRKLVENQCSQSMLMERFVLNLERIVLEEEKD</sequence>
<reference evidence="2" key="1">
    <citation type="journal article" date="2022" name="Mol. Ecol. Resour.">
        <title>The genomes of chicory, endive, great burdock and yacon provide insights into Asteraceae palaeo-polyploidization history and plant inulin production.</title>
        <authorList>
            <person name="Fan W."/>
            <person name="Wang S."/>
            <person name="Wang H."/>
            <person name="Wang A."/>
            <person name="Jiang F."/>
            <person name="Liu H."/>
            <person name="Zhao H."/>
            <person name="Xu D."/>
            <person name="Zhang Y."/>
        </authorList>
    </citation>
    <scope>NUCLEOTIDE SEQUENCE [LARGE SCALE GENOMIC DNA]</scope>
    <source>
        <strain evidence="2">cv. Niubang</strain>
    </source>
</reference>
<name>A0ACB9FII0_ARCLA</name>
<reference evidence="1 2" key="2">
    <citation type="journal article" date="2022" name="Mol. Ecol. Resour.">
        <title>The genomes of chicory, endive, great burdock and yacon provide insights into Asteraceae paleo-polyploidization history and plant inulin production.</title>
        <authorList>
            <person name="Fan W."/>
            <person name="Wang S."/>
            <person name="Wang H."/>
            <person name="Wang A."/>
            <person name="Jiang F."/>
            <person name="Liu H."/>
            <person name="Zhao H."/>
            <person name="Xu D."/>
            <person name="Zhang Y."/>
        </authorList>
    </citation>
    <scope>NUCLEOTIDE SEQUENCE [LARGE SCALE GENOMIC DNA]</scope>
    <source>
        <strain evidence="2">cv. Niubang</strain>
    </source>
</reference>
<organism evidence="1 2">
    <name type="scientific">Arctium lappa</name>
    <name type="common">Greater burdock</name>
    <name type="synonym">Lappa major</name>
    <dbReference type="NCBI Taxonomy" id="4217"/>
    <lineage>
        <taxon>Eukaryota</taxon>
        <taxon>Viridiplantae</taxon>
        <taxon>Streptophyta</taxon>
        <taxon>Embryophyta</taxon>
        <taxon>Tracheophyta</taxon>
        <taxon>Spermatophyta</taxon>
        <taxon>Magnoliopsida</taxon>
        <taxon>eudicotyledons</taxon>
        <taxon>Gunneridae</taxon>
        <taxon>Pentapetalae</taxon>
        <taxon>asterids</taxon>
        <taxon>campanulids</taxon>
        <taxon>Asterales</taxon>
        <taxon>Asteraceae</taxon>
        <taxon>Carduoideae</taxon>
        <taxon>Cardueae</taxon>
        <taxon>Arctiinae</taxon>
        <taxon>Arctium</taxon>
    </lineage>
</organism>